<organism evidence="2 3">
    <name type="scientific">Novosphingobium aromaticivorans (strain ATCC 700278 / DSM 12444 / CCUG 56034 / CIP 105152 / NBRC 16084 / F199)</name>
    <dbReference type="NCBI Taxonomy" id="279238"/>
    <lineage>
        <taxon>Bacteria</taxon>
        <taxon>Pseudomonadati</taxon>
        <taxon>Pseudomonadota</taxon>
        <taxon>Alphaproteobacteria</taxon>
        <taxon>Sphingomonadales</taxon>
        <taxon>Sphingomonadaceae</taxon>
        <taxon>Novosphingobium</taxon>
    </lineage>
</organism>
<gene>
    <name evidence="2" type="ordered locus">Saro_1493</name>
</gene>
<feature type="chain" id="PRO_5004207774" evidence="1">
    <location>
        <begin position="25"/>
        <end position="183"/>
    </location>
</feature>
<accession>Q2G888</accession>
<evidence type="ECO:0000313" key="3">
    <source>
        <dbReference type="Proteomes" id="UP000009134"/>
    </source>
</evidence>
<sequence length="183" mass="19469">MPDRRQVMVGGLLGCALVALPAKAAQIMHIGDTAVLVGNGFPDRAHFLGGCDRLGQATACGGAIATLATDRFDAPRVIALAQQSEAFPLQQLLREAGYRQMFNASHFRTEGRVEHRLDGEAALVKAVASAISRTGANWASALALHLLTRSPSVPRFHSSLELETPAHAGPAFLNSFLFERLSA</sequence>
<proteinExistence type="predicted"/>
<keyword evidence="3" id="KW-1185">Reference proteome</keyword>
<evidence type="ECO:0000313" key="2">
    <source>
        <dbReference type="EMBL" id="ABD25935.1"/>
    </source>
</evidence>
<dbReference type="AlphaFoldDB" id="Q2G888"/>
<dbReference type="KEGG" id="nar:Saro_1493"/>
<dbReference type="HOGENOM" id="CLU_1473763_0_0_5"/>
<protein>
    <submittedName>
        <fullName evidence="2">Twin-arginine translocation pathway signal</fullName>
    </submittedName>
</protein>
<reference evidence="3" key="1">
    <citation type="submission" date="2006-01" db="EMBL/GenBank/DDBJ databases">
        <title>Complete sequence of Novosphingobium aromaticivorans DSM 12444.</title>
        <authorList>
            <consortium name="US DOE Joint Genome Institute"/>
            <person name="Copeland A."/>
            <person name="Lucas S."/>
            <person name="Lapidus A."/>
            <person name="Barry K."/>
            <person name="Detter J.C."/>
            <person name="Glavina T."/>
            <person name="Hammon N."/>
            <person name="Israni S."/>
            <person name="Pitluck S."/>
            <person name="Chain P."/>
            <person name="Malfatti S."/>
            <person name="Shin M."/>
            <person name="Vergez L."/>
            <person name="Schmutz J."/>
            <person name="Larimer F."/>
            <person name="Land M."/>
            <person name="Kyrpides N."/>
            <person name="Ivanova N."/>
            <person name="Fredrickson J."/>
            <person name="Balkwill D."/>
            <person name="Romine M.F."/>
            <person name="Richardson P."/>
        </authorList>
    </citation>
    <scope>NUCLEOTIDE SEQUENCE [LARGE SCALE GENOMIC DNA]</scope>
    <source>
        <strain evidence="3">ATCC 700278 / DSM 12444 / CCUG 56034 / CIP 105152 / NBRC 16084 / F199</strain>
    </source>
</reference>
<dbReference type="STRING" id="279238.Saro_1493"/>
<keyword evidence="1" id="KW-0732">Signal</keyword>
<feature type="signal peptide" evidence="1">
    <location>
        <begin position="1"/>
        <end position="24"/>
    </location>
</feature>
<name>Q2G888_NOVAD</name>
<dbReference type="RefSeq" id="WP_011445148.1">
    <property type="nucleotide sequence ID" value="NC_007794.1"/>
</dbReference>
<evidence type="ECO:0000256" key="1">
    <source>
        <dbReference type="SAM" id="SignalP"/>
    </source>
</evidence>
<dbReference type="Proteomes" id="UP000009134">
    <property type="component" value="Chromosome"/>
</dbReference>
<dbReference type="EMBL" id="CP000248">
    <property type="protein sequence ID" value="ABD25935.1"/>
    <property type="molecule type" value="Genomic_DNA"/>
</dbReference>